<dbReference type="GO" id="GO:0003677">
    <property type="term" value="F:DNA binding"/>
    <property type="evidence" value="ECO:0007669"/>
    <property type="project" value="UniProtKB-KW"/>
</dbReference>
<dbReference type="GO" id="GO:0000981">
    <property type="term" value="F:DNA-binding transcription factor activity, RNA polymerase II-specific"/>
    <property type="evidence" value="ECO:0007669"/>
    <property type="project" value="InterPro"/>
</dbReference>
<keyword evidence="5" id="KW-0804">Transcription</keyword>
<dbReference type="InterPro" id="IPR007219">
    <property type="entry name" value="XnlR_reg_dom"/>
</dbReference>
<dbReference type="InterPro" id="IPR050613">
    <property type="entry name" value="Sec_Metabolite_Reg"/>
</dbReference>
<dbReference type="InterPro" id="IPR001138">
    <property type="entry name" value="Zn2Cys6_DnaBD"/>
</dbReference>
<dbReference type="EMBL" id="MLKD01000033">
    <property type="protein sequence ID" value="OQE14714.1"/>
    <property type="molecule type" value="Genomic_DNA"/>
</dbReference>
<sequence length="689" mass="79194">MGDKMTTTRRNGQLSSCEPCRKSKLRCDHTMPCGRCKSRNLRAECIYHPAPLTRHDLQRPSKKRIQKEDINQKHHPTFQSENRGWNQKKYSVSFPGFLGNTSYSNTFNDAASEFLPFLRSQEHLKEENSPSHSENVPMDSRRIQLGAQVLMLLSNLSFYRDVVTTRFEIWEGWSFGWPLTKLIFELMEEMWGESPKNPVDQNIHALKLSKEMFRTHARPFKPTPDMSWSGFKQLLSGRWEIVGLVFCITGNSTEWFSEDHAIFKQPGSTDPKSLATMASEVSDICLQFCESAGIINDIVCSLLMHHTTLLTTVYGESDSRPWRKLGELSTTVFALGLHEDSSSQIPLYLAELRKRTMVATFTIDKILATFLGRPPLISWRYCDIQLPLDLSFKEMLSDQSWLDDRISLLEQNGGWNQEGSIRKGAWARISLLKSILREKVLELSLSYRVEDIGRKVEDLLEENRRLRASLPEFLQWTPEEDRDSSVSIIEDRFLFALHLDILYNDFLLSRTVQKWTHGQSGTIIETSREMLSALLSMVAKSTRLGHPVFDMNFNLCYFGLPAAGILSAELLRRSRSIISDATIHFPRSEIIQSLSIFSSHLDTFIQSHDGNYRASEQGQRVIRHILDQVLSHDCPSAVMPEVSDIPEQSLLVDNLLHEVDVNDRDLFLDWMDGAVVHRSESWLRWVNFN</sequence>
<keyword evidence="6" id="KW-0539">Nucleus</keyword>
<dbReference type="SMART" id="SM00066">
    <property type="entry name" value="GAL4"/>
    <property type="match status" value="1"/>
</dbReference>
<dbReference type="SUPFAM" id="SSF57701">
    <property type="entry name" value="Zn2/Cys6 DNA-binding domain"/>
    <property type="match status" value="1"/>
</dbReference>
<accession>A0A1V6SM07</accession>
<keyword evidence="3" id="KW-0805">Transcription regulation</keyword>
<reference evidence="9" key="1">
    <citation type="journal article" date="2017" name="Nat. Microbiol.">
        <title>Global analysis of biosynthetic gene clusters reveals vast potential of secondary metabolite production in Penicillium species.</title>
        <authorList>
            <person name="Nielsen J.C."/>
            <person name="Grijseels S."/>
            <person name="Prigent S."/>
            <person name="Ji B."/>
            <person name="Dainat J."/>
            <person name="Nielsen K.F."/>
            <person name="Frisvad J.C."/>
            <person name="Workman M."/>
            <person name="Nielsen J."/>
        </authorList>
    </citation>
    <scope>NUCLEOTIDE SEQUENCE [LARGE SCALE GENOMIC DNA]</scope>
    <source>
        <strain evidence="9">IBT 24891</strain>
    </source>
</reference>
<dbReference type="STRING" id="303698.A0A1V6SM07"/>
<evidence type="ECO:0000259" key="7">
    <source>
        <dbReference type="PROSITE" id="PS50048"/>
    </source>
</evidence>
<dbReference type="Pfam" id="PF00172">
    <property type="entry name" value="Zn_clus"/>
    <property type="match status" value="1"/>
</dbReference>
<comment type="subcellular location">
    <subcellularLocation>
        <location evidence="1">Nucleus</location>
    </subcellularLocation>
</comment>
<evidence type="ECO:0000256" key="4">
    <source>
        <dbReference type="ARBA" id="ARBA00023125"/>
    </source>
</evidence>
<dbReference type="PANTHER" id="PTHR31001">
    <property type="entry name" value="UNCHARACTERIZED TRANSCRIPTIONAL REGULATORY PROTEIN"/>
    <property type="match status" value="1"/>
</dbReference>
<dbReference type="AlphaFoldDB" id="A0A1V6SM07"/>
<keyword evidence="2" id="KW-0479">Metal-binding</keyword>
<protein>
    <recommendedName>
        <fullName evidence="7">Zn(2)-C6 fungal-type domain-containing protein</fullName>
    </recommendedName>
</protein>
<dbReference type="PROSITE" id="PS50048">
    <property type="entry name" value="ZN2_CY6_FUNGAL_2"/>
    <property type="match status" value="1"/>
</dbReference>
<dbReference type="GO" id="GO:0006351">
    <property type="term" value="P:DNA-templated transcription"/>
    <property type="evidence" value="ECO:0007669"/>
    <property type="project" value="InterPro"/>
</dbReference>
<keyword evidence="4" id="KW-0238">DNA-binding</keyword>
<comment type="caution">
    <text evidence="8">The sequence shown here is derived from an EMBL/GenBank/DDBJ whole genome shotgun (WGS) entry which is preliminary data.</text>
</comment>
<dbReference type="CDD" id="cd00067">
    <property type="entry name" value="GAL4"/>
    <property type="match status" value="1"/>
</dbReference>
<evidence type="ECO:0000256" key="2">
    <source>
        <dbReference type="ARBA" id="ARBA00022723"/>
    </source>
</evidence>
<gene>
    <name evidence="8" type="ORF">PENSTE_c033G04290</name>
</gene>
<dbReference type="CDD" id="cd12148">
    <property type="entry name" value="fungal_TF_MHR"/>
    <property type="match status" value="1"/>
</dbReference>
<keyword evidence="9" id="KW-1185">Reference proteome</keyword>
<evidence type="ECO:0000256" key="5">
    <source>
        <dbReference type="ARBA" id="ARBA00023163"/>
    </source>
</evidence>
<dbReference type="SMART" id="SM00906">
    <property type="entry name" value="Fungal_trans"/>
    <property type="match status" value="1"/>
</dbReference>
<dbReference type="PANTHER" id="PTHR31001:SF53">
    <property type="entry name" value="ZN(II)2CYS6 TRANSCRIPTION FACTOR (EUROFUNG)"/>
    <property type="match status" value="1"/>
</dbReference>
<name>A0A1V6SM07_9EURO</name>
<dbReference type="Gene3D" id="4.10.240.10">
    <property type="entry name" value="Zn(2)-C6 fungal-type DNA-binding domain"/>
    <property type="match status" value="1"/>
</dbReference>
<evidence type="ECO:0000256" key="1">
    <source>
        <dbReference type="ARBA" id="ARBA00004123"/>
    </source>
</evidence>
<dbReference type="GO" id="GO:0008270">
    <property type="term" value="F:zinc ion binding"/>
    <property type="evidence" value="ECO:0007669"/>
    <property type="project" value="InterPro"/>
</dbReference>
<dbReference type="GO" id="GO:0005634">
    <property type="term" value="C:nucleus"/>
    <property type="evidence" value="ECO:0007669"/>
    <property type="project" value="UniProtKB-SubCell"/>
</dbReference>
<feature type="domain" description="Zn(2)-C6 fungal-type" evidence="7">
    <location>
        <begin position="16"/>
        <end position="47"/>
    </location>
</feature>
<organism evidence="8 9">
    <name type="scientific">Penicillium steckii</name>
    <dbReference type="NCBI Taxonomy" id="303698"/>
    <lineage>
        <taxon>Eukaryota</taxon>
        <taxon>Fungi</taxon>
        <taxon>Dikarya</taxon>
        <taxon>Ascomycota</taxon>
        <taxon>Pezizomycotina</taxon>
        <taxon>Eurotiomycetes</taxon>
        <taxon>Eurotiomycetidae</taxon>
        <taxon>Eurotiales</taxon>
        <taxon>Aspergillaceae</taxon>
        <taxon>Penicillium</taxon>
    </lineage>
</organism>
<evidence type="ECO:0000313" key="9">
    <source>
        <dbReference type="Proteomes" id="UP000191285"/>
    </source>
</evidence>
<evidence type="ECO:0000256" key="6">
    <source>
        <dbReference type="ARBA" id="ARBA00023242"/>
    </source>
</evidence>
<dbReference type="Proteomes" id="UP000191285">
    <property type="component" value="Unassembled WGS sequence"/>
</dbReference>
<dbReference type="OrthoDB" id="4898680at2759"/>
<dbReference type="PROSITE" id="PS00463">
    <property type="entry name" value="ZN2_CY6_FUNGAL_1"/>
    <property type="match status" value="1"/>
</dbReference>
<evidence type="ECO:0000313" key="8">
    <source>
        <dbReference type="EMBL" id="OQE14714.1"/>
    </source>
</evidence>
<dbReference type="Pfam" id="PF04082">
    <property type="entry name" value="Fungal_trans"/>
    <property type="match status" value="1"/>
</dbReference>
<proteinExistence type="predicted"/>
<evidence type="ECO:0000256" key="3">
    <source>
        <dbReference type="ARBA" id="ARBA00023015"/>
    </source>
</evidence>
<dbReference type="InterPro" id="IPR036864">
    <property type="entry name" value="Zn2-C6_fun-type_DNA-bd_sf"/>
</dbReference>